<feature type="chain" id="PRO_5022903290" evidence="2">
    <location>
        <begin position="26"/>
        <end position="672"/>
    </location>
</feature>
<dbReference type="EMBL" id="VDEP01000409">
    <property type="protein sequence ID" value="KAA1087887.1"/>
    <property type="molecule type" value="Genomic_DNA"/>
</dbReference>
<feature type="region of interest" description="Disordered" evidence="1">
    <location>
        <begin position="333"/>
        <end position="357"/>
    </location>
</feature>
<protein>
    <submittedName>
        <fullName evidence="3">Uncharacterized protein</fullName>
    </submittedName>
</protein>
<feature type="signal peptide" evidence="2">
    <location>
        <begin position="1"/>
        <end position="25"/>
    </location>
</feature>
<evidence type="ECO:0000313" key="4">
    <source>
        <dbReference type="Proteomes" id="UP000325313"/>
    </source>
</evidence>
<proteinExistence type="predicted"/>
<feature type="compositionally biased region" description="Low complexity" evidence="1">
    <location>
        <begin position="124"/>
        <end position="143"/>
    </location>
</feature>
<keyword evidence="2" id="KW-0732">Signal</keyword>
<feature type="compositionally biased region" description="Polar residues" evidence="1">
    <location>
        <begin position="88"/>
        <end position="113"/>
    </location>
</feature>
<comment type="caution">
    <text evidence="3">The sequence shown here is derived from an EMBL/GenBank/DDBJ whole genome shotgun (WGS) entry which is preliminary data.</text>
</comment>
<organism evidence="3 4">
    <name type="scientific">Puccinia graminis f. sp. tritici</name>
    <dbReference type="NCBI Taxonomy" id="56615"/>
    <lineage>
        <taxon>Eukaryota</taxon>
        <taxon>Fungi</taxon>
        <taxon>Dikarya</taxon>
        <taxon>Basidiomycota</taxon>
        <taxon>Pucciniomycotina</taxon>
        <taxon>Pucciniomycetes</taxon>
        <taxon>Pucciniales</taxon>
        <taxon>Pucciniaceae</taxon>
        <taxon>Puccinia</taxon>
    </lineage>
</organism>
<sequence length="672" mass="75933">MLTYLRPASLFLLSWGFLTIQNATSVIFKSSIWDDNPIEEPWLPSGTLLEAYSASRLMKAKPAAEWKRLWEDSHLRALSKLRAEQSGSQVPLSALNPTTLNHWRDVPQNSPTDARQHLHHQEQSSTSFPSSPIIIEIPSGSPSNFESASGSPFTFESPPVQNLIGPTVVPQNQVGLQHQLEAQPPLAAKTPINEITEENLRLEGSEHAAVSLVASGTEKSTNLMQSTVVPQNQASIHHQLETQPPLSPGIQHRASQSDSVREKLDEPWDPNDISLLSSSVSRWVCRSAVREGINSPSRAYCSRVGQIKLLLHKTQMENFREKLRADEIKANINPETKPHSTLPIGITLPSKKGDSRRRSQHQKLVDWIDEHIFKPDGQFPALIGTVSPEISTSSWASHKFGPIHSELIDYFGQDEHLNYMVPETAPHLVDTFQAAHEDDSTRTWSSPESEKMIGFLFKMLEKERIGYVAQYFNAGPMSTKPPNTPENVYLQQFYAKFYTSCDKTNRCISQGSAYHPKLSITMDVTARRKGYGLIRISKEDKNVVPLPEIYRRFNKLVKALYYFHSRILAHLKVGEHKSKKRKGELFLWLIEIIIGPKKGHFPLVGFTKINENLAPWEDVTHEAFGSLKQIHVQLIQYFSQWETEDALKRTAAVVTTAWFQEHYPADMARLIA</sequence>
<dbReference type="AlphaFoldDB" id="A0A5B0NF62"/>
<feature type="region of interest" description="Disordered" evidence="1">
    <location>
        <begin position="242"/>
        <end position="267"/>
    </location>
</feature>
<accession>A0A5B0NF62</accession>
<feature type="compositionally biased region" description="Polar residues" evidence="1">
    <location>
        <begin position="144"/>
        <end position="153"/>
    </location>
</feature>
<evidence type="ECO:0000313" key="3">
    <source>
        <dbReference type="EMBL" id="KAA1087887.1"/>
    </source>
</evidence>
<evidence type="ECO:0000256" key="2">
    <source>
        <dbReference type="SAM" id="SignalP"/>
    </source>
</evidence>
<feature type="region of interest" description="Disordered" evidence="1">
    <location>
        <begin position="88"/>
        <end position="153"/>
    </location>
</feature>
<evidence type="ECO:0000256" key="1">
    <source>
        <dbReference type="SAM" id="MobiDB-lite"/>
    </source>
</evidence>
<name>A0A5B0NF62_PUCGR</name>
<reference evidence="3 4" key="1">
    <citation type="submission" date="2019-05" db="EMBL/GenBank/DDBJ databases">
        <title>Emergence of the Ug99 lineage of the wheat stem rust pathogen through somatic hybridization.</title>
        <authorList>
            <person name="Li F."/>
            <person name="Upadhyaya N.M."/>
            <person name="Sperschneider J."/>
            <person name="Matny O."/>
            <person name="Nguyen-Phuc H."/>
            <person name="Mago R."/>
            <person name="Raley C."/>
            <person name="Miller M.E."/>
            <person name="Silverstein K.A.T."/>
            <person name="Henningsen E."/>
            <person name="Hirsch C.D."/>
            <person name="Visser B."/>
            <person name="Pretorius Z.A."/>
            <person name="Steffenson B.J."/>
            <person name="Schwessinger B."/>
            <person name="Dodds P.N."/>
            <person name="Figueroa M."/>
        </authorList>
    </citation>
    <scope>NUCLEOTIDE SEQUENCE [LARGE SCALE GENOMIC DNA]</scope>
    <source>
        <strain evidence="3 4">Ug99</strain>
    </source>
</reference>
<gene>
    <name evidence="3" type="ORF">PGTUg99_021701</name>
</gene>
<dbReference type="Proteomes" id="UP000325313">
    <property type="component" value="Unassembled WGS sequence"/>
</dbReference>